<keyword evidence="2" id="KW-0964">Secreted</keyword>
<dbReference type="PANTHER" id="PTHR43662:SF3">
    <property type="entry name" value="DOMAIN PROTEIN, PUTATIVE (AFU_ORTHOLOGUE AFUA_6G11970)-RELATED"/>
    <property type="match status" value="1"/>
</dbReference>
<dbReference type="Pfam" id="PF09362">
    <property type="entry name" value="DUF1996"/>
    <property type="match status" value="1"/>
</dbReference>
<protein>
    <submittedName>
        <fullName evidence="7">DUF1996 domain-containing protein</fullName>
    </submittedName>
</protein>
<evidence type="ECO:0000313" key="7">
    <source>
        <dbReference type="EMBL" id="TPG63869.1"/>
    </source>
</evidence>
<keyword evidence="8" id="KW-1185">Reference proteome</keyword>
<feature type="domain" description="DUF1996" evidence="5">
    <location>
        <begin position="42"/>
        <end position="271"/>
    </location>
</feature>
<comment type="caution">
    <text evidence="7">The sequence shown here is derived from an EMBL/GenBank/DDBJ whole genome shotgun (WGS) entry which is preliminary data.</text>
</comment>
<dbReference type="PANTHER" id="PTHR43662">
    <property type="match status" value="1"/>
</dbReference>
<proteinExistence type="predicted"/>
<feature type="domain" description="Carbohydrate-binding module family 96" evidence="6">
    <location>
        <begin position="296"/>
        <end position="471"/>
    </location>
</feature>
<sequence length="479" mass="52985">MKYRCLSFIFCLLGVLLSPLYARADNYQTSVECAFSHKLGDDSILMYGMQNHAMWHDFFGNQNTNAFTTYESLRSSAGTTCDSLADSSAYWTPSMQLPNGTIAPPKYAKIYYQTINSTQYPLTSFPPGLELLAGDHKGTTPNSHITFLCNDGRGYTNDANRICQRTPGSTLQVNISVHFPTCWDGKTLKAKPAAPARLPNAVYSNDDGSCPADYPAHIPGISLNVAYIIDGYDSLDLNDVKLSLDPQMNGEERTDLWGSIYTAHGDFVNGWSPDAAKFMTERCMNNNDDCTGTVPYSYRETTADTYVSNQADSDKNFGAATQLLALADPTSSKDANNPQKIVLFKFPIPALPTTFPADQLALFKYRMRLNGALTNNPTDSKTLYLYKTTTQWDENTVTWNTRPTCDFSTWSTIFVSGGKAYYNFDVDAMVRQAVQNGQTEIGFCMSGDSKQTGNIYGFDSKETPYFAALELVANQPVSE</sequence>
<dbReference type="Pfam" id="PF24517">
    <property type="entry name" value="CBM96"/>
    <property type="match status" value="1"/>
</dbReference>
<gene>
    <name evidence="7" type="ORF">EAH77_03285</name>
</gene>
<evidence type="ECO:0000256" key="3">
    <source>
        <dbReference type="ARBA" id="ARBA00022729"/>
    </source>
</evidence>
<dbReference type="EMBL" id="RCZD01000002">
    <property type="protein sequence ID" value="TPG63869.1"/>
    <property type="molecule type" value="Genomic_DNA"/>
</dbReference>
<evidence type="ECO:0000313" key="8">
    <source>
        <dbReference type="Proteomes" id="UP000317663"/>
    </source>
</evidence>
<organism evidence="7 8">
    <name type="scientific">Ewingella americana</name>
    <dbReference type="NCBI Taxonomy" id="41202"/>
    <lineage>
        <taxon>Bacteria</taxon>
        <taxon>Pseudomonadati</taxon>
        <taxon>Pseudomonadota</taxon>
        <taxon>Gammaproteobacteria</taxon>
        <taxon>Enterobacterales</taxon>
        <taxon>Yersiniaceae</taxon>
        <taxon>Ewingella</taxon>
    </lineage>
</organism>
<reference evidence="7 8" key="1">
    <citation type="journal article" date="2019" name="Environ. Microbiol.">
        <title>Species interactions and distinct microbial communities in high Arctic permafrost affected cryosols are associated with the CH4 and CO2 gas fluxes.</title>
        <authorList>
            <person name="Altshuler I."/>
            <person name="Hamel J."/>
            <person name="Turney S."/>
            <person name="Magnuson E."/>
            <person name="Levesque R."/>
            <person name="Greer C."/>
            <person name="Whyte L.G."/>
        </authorList>
    </citation>
    <scope>NUCLEOTIDE SEQUENCE [LARGE SCALE GENOMIC DNA]</scope>
    <source>
        <strain evidence="7 8">E4</strain>
    </source>
</reference>
<evidence type="ECO:0000256" key="1">
    <source>
        <dbReference type="ARBA" id="ARBA00004613"/>
    </source>
</evidence>
<dbReference type="NCBIfam" id="NF033679">
    <property type="entry name" value="DNRLRE_dom"/>
    <property type="match status" value="1"/>
</dbReference>
<dbReference type="OrthoDB" id="581239at2"/>
<evidence type="ECO:0000256" key="4">
    <source>
        <dbReference type="SAM" id="SignalP"/>
    </source>
</evidence>
<dbReference type="AlphaFoldDB" id="A0A502GNZ0"/>
<accession>A0A502GNZ0</accession>
<comment type="subcellular location">
    <subcellularLocation>
        <location evidence="1">Secreted</location>
    </subcellularLocation>
</comment>
<evidence type="ECO:0000256" key="2">
    <source>
        <dbReference type="ARBA" id="ARBA00022525"/>
    </source>
</evidence>
<evidence type="ECO:0000259" key="5">
    <source>
        <dbReference type="Pfam" id="PF09362"/>
    </source>
</evidence>
<name>A0A502GNZ0_9GAMM</name>
<dbReference type="RefSeq" id="WP_140470395.1">
    <property type="nucleotide sequence ID" value="NZ_RCZD01000002.1"/>
</dbReference>
<dbReference type="GO" id="GO:0005576">
    <property type="term" value="C:extracellular region"/>
    <property type="evidence" value="ECO:0007669"/>
    <property type="project" value="UniProtKB-SubCell"/>
</dbReference>
<keyword evidence="3 4" id="KW-0732">Signal</keyword>
<dbReference type="Proteomes" id="UP000317663">
    <property type="component" value="Unassembled WGS sequence"/>
</dbReference>
<feature type="chain" id="PRO_5021395920" evidence="4">
    <location>
        <begin position="25"/>
        <end position="479"/>
    </location>
</feature>
<evidence type="ECO:0000259" key="6">
    <source>
        <dbReference type="Pfam" id="PF24517"/>
    </source>
</evidence>
<feature type="signal peptide" evidence="4">
    <location>
        <begin position="1"/>
        <end position="24"/>
    </location>
</feature>
<dbReference type="InterPro" id="IPR018535">
    <property type="entry name" value="DUF1996"/>
</dbReference>
<dbReference type="InterPro" id="IPR055372">
    <property type="entry name" value="CBM96"/>
</dbReference>